<dbReference type="SUPFAM" id="SSF48317">
    <property type="entry name" value="Acid phosphatase/Vanadium-dependent haloperoxidase"/>
    <property type="match status" value="1"/>
</dbReference>
<organism evidence="3 4">
    <name type="scientific">Mucilaginibacter mallensis</name>
    <dbReference type="NCBI Taxonomy" id="652787"/>
    <lineage>
        <taxon>Bacteria</taxon>
        <taxon>Pseudomonadati</taxon>
        <taxon>Bacteroidota</taxon>
        <taxon>Sphingobacteriia</taxon>
        <taxon>Sphingobacteriales</taxon>
        <taxon>Sphingobacteriaceae</taxon>
        <taxon>Mucilaginibacter</taxon>
    </lineage>
</organism>
<dbReference type="EMBL" id="LT629740">
    <property type="protein sequence ID" value="SDS74364.1"/>
    <property type="molecule type" value="Genomic_DNA"/>
</dbReference>
<dbReference type="InterPro" id="IPR000326">
    <property type="entry name" value="PAP2/HPO"/>
</dbReference>
<dbReference type="PANTHER" id="PTHR14969">
    <property type="entry name" value="SPHINGOSINE-1-PHOSPHATE PHOSPHOHYDROLASE"/>
    <property type="match status" value="1"/>
</dbReference>
<evidence type="ECO:0000313" key="3">
    <source>
        <dbReference type="EMBL" id="SDS74364.1"/>
    </source>
</evidence>
<keyword evidence="4" id="KW-1185">Reference proteome</keyword>
<sequence>MLDHLIQLDRHLFYWINHDLTNPFFDAVMPWARTPRNWIPLFILISAYCLWKYRAKGIIIIAFIGISAGVADFTSASIVKPLVHRLRPCADPVTAPTDIERVSACGSGYSFPSTHATDYFAVAIFMVLIFRKYWHWIWFWGIFWAGLISFAQVYVGVHYPIDVTCGAIYGSFVGWFIYWVFRKLQRRYPEWMPAV</sequence>
<proteinExistence type="predicted"/>
<evidence type="ECO:0000259" key="2">
    <source>
        <dbReference type="SMART" id="SM00014"/>
    </source>
</evidence>
<keyword evidence="1" id="KW-0472">Membrane</keyword>
<feature type="transmembrane region" description="Helical" evidence="1">
    <location>
        <begin position="161"/>
        <end position="181"/>
    </location>
</feature>
<keyword evidence="1" id="KW-0812">Transmembrane</keyword>
<keyword evidence="1" id="KW-1133">Transmembrane helix</keyword>
<dbReference type="Gene3D" id="1.20.144.10">
    <property type="entry name" value="Phosphatidic acid phosphatase type 2/haloperoxidase"/>
    <property type="match status" value="1"/>
</dbReference>
<gene>
    <name evidence="3" type="ORF">SAMN05216490_1724</name>
</gene>
<dbReference type="CDD" id="cd03395">
    <property type="entry name" value="PAP2_like_4"/>
    <property type="match status" value="1"/>
</dbReference>
<name>A0A1H1UP89_MUCMA</name>
<dbReference type="RefSeq" id="WP_091371284.1">
    <property type="nucleotide sequence ID" value="NZ_LT629740.1"/>
</dbReference>
<feature type="domain" description="Phosphatidic acid phosphatase type 2/haloperoxidase" evidence="2">
    <location>
        <begin position="58"/>
        <end position="178"/>
    </location>
</feature>
<feature type="transmembrane region" description="Helical" evidence="1">
    <location>
        <begin position="137"/>
        <end position="155"/>
    </location>
</feature>
<dbReference type="Proteomes" id="UP000199679">
    <property type="component" value="Chromosome I"/>
</dbReference>
<reference evidence="3 4" key="1">
    <citation type="submission" date="2016-10" db="EMBL/GenBank/DDBJ databases">
        <authorList>
            <person name="de Groot N.N."/>
        </authorList>
    </citation>
    <scope>NUCLEOTIDE SEQUENCE [LARGE SCALE GENOMIC DNA]</scope>
    <source>
        <strain evidence="3 4">MP1X4</strain>
    </source>
</reference>
<evidence type="ECO:0000256" key="1">
    <source>
        <dbReference type="SAM" id="Phobius"/>
    </source>
</evidence>
<accession>A0A1H1UP89</accession>
<dbReference type="AlphaFoldDB" id="A0A1H1UP89"/>
<dbReference type="OrthoDB" id="9789113at2"/>
<dbReference type="SMART" id="SM00014">
    <property type="entry name" value="acidPPc"/>
    <property type="match status" value="1"/>
</dbReference>
<dbReference type="STRING" id="652787.SAMN05216490_1724"/>
<protein>
    <submittedName>
        <fullName evidence="3">Undecaprenyl-diphosphatase</fullName>
    </submittedName>
</protein>
<dbReference type="Pfam" id="PF01569">
    <property type="entry name" value="PAP2"/>
    <property type="match status" value="1"/>
</dbReference>
<evidence type="ECO:0000313" key="4">
    <source>
        <dbReference type="Proteomes" id="UP000199679"/>
    </source>
</evidence>
<feature type="transmembrane region" description="Helical" evidence="1">
    <location>
        <begin position="58"/>
        <end position="78"/>
    </location>
</feature>
<dbReference type="InterPro" id="IPR036938">
    <property type="entry name" value="PAP2/HPO_sf"/>
</dbReference>
<dbReference type="PANTHER" id="PTHR14969:SF13">
    <property type="entry name" value="AT30094P"/>
    <property type="match status" value="1"/>
</dbReference>